<comment type="caution">
    <text evidence="3">The sequence shown here is derived from an EMBL/GenBank/DDBJ whole genome shotgun (WGS) entry which is preliminary data.</text>
</comment>
<dbReference type="OrthoDB" id="4629613at2"/>
<dbReference type="EMBL" id="VTZN01000035">
    <property type="protein sequence ID" value="KAA1250698.1"/>
    <property type="molecule type" value="Genomic_DNA"/>
</dbReference>
<dbReference type="InterPro" id="IPR023346">
    <property type="entry name" value="Lysozyme-like_dom_sf"/>
</dbReference>
<feature type="compositionally biased region" description="Polar residues" evidence="1">
    <location>
        <begin position="1"/>
        <end position="10"/>
    </location>
</feature>
<dbReference type="InterPro" id="IPR008258">
    <property type="entry name" value="Transglycosylase_SLT_dom_1"/>
</dbReference>
<feature type="compositionally biased region" description="Low complexity" evidence="1">
    <location>
        <begin position="95"/>
        <end position="106"/>
    </location>
</feature>
<dbReference type="Proteomes" id="UP000324701">
    <property type="component" value="Unassembled WGS sequence"/>
</dbReference>
<dbReference type="SUPFAM" id="SSF53955">
    <property type="entry name" value="Lysozyme-like"/>
    <property type="match status" value="1"/>
</dbReference>
<name>A0A5B1BPL1_MYCSI</name>
<evidence type="ECO:0000313" key="3">
    <source>
        <dbReference type="EMBL" id="KAA1250698.1"/>
    </source>
</evidence>
<gene>
    <name evidence="3" type="ORF">F0Q45_08365</name>
</gene>
<proteinExistence type="predicted"/>
<evidence type="ECO:0000256" key="1">
    <source>
        <dbReference type="SAM" id="MobiDB-lite"/>
    </source>
</evidence>
<organism evidence="3 4">
    <name type="scientific">Mycobacterium simiae</name>
    <name type="common">Mycobacterium habana</name>
    <dbReference type="NCBI Taxonomy" id="1784"/>
    <lineage>
        <taxon>Bacteria</taxon>
        <taxon>Bacillati</taxon>
        <taxon>Actinomycetota</taxon>
        <taxon>Actinomycetes</taxon>
        <taxon>Mycobacteriales</taxon>
        <taxon>Mycobacteriaceae</taxon>
        <taxon>Mycobacterium</taxon>
        <taxon>Mycobacterium simiae complex</taxon>
    </lineage>
</organism>
<accession>A0A5B1BPL1</accession>
<feature type="region of interest" description="Disordered" evidence="1">
    <location>
        <begin position="378"/>
        <end position="400"/>
    </location>
</feature>
<dbReference type="RefSeq" id="WP_149653496.1">
    <property type="nucleotide sequence ID" value="NZ_VTZN01000035.1"/>
</dbReference>
<feature type="compositionally biased region" description="Polar residues" evidence="1">
    <location>
        <begin position="46"/>
        <end position="58"/>
    </location>
</feature>
<feature type="compositionally biased region" description="Low complexity" evidence="1">
    <location>
        <begin position="63"/>
        <end position="87"/>
    </location>
</feature>
<dbReference type="InterPro" id="IPR019710">
    <property type="entry name" value="DUF4226"/>
</dbReference>
<sequence>MSDGQLSDTTAPPLPPGLGGSPDTAHRDNQRRPPILPITPRLPGAPQQQQPMSTQPAPVSTHPANATTPAPGQTAPGQGAPPAATSPAPTPAAPPTVGGPTAAEPASADEHDHPDSGSTSDNATSPSPEHAANAAAKPAINPQDVAGMLSGLAEPLAGLPSALMGIGTGLLAPFGQILNQFGQGNPAMPSSSGFPQSVLDRLGNTDAGTSMTGLPGDAYQSDVDKQANQARAMDNLERKLRAALKDSAANSTLGRDKIEQIINQVKSALQAMGPIANTPMGQLGVLTTIAQGLQQAGAVLTEALGKDSLNAGTVKSMSADYLKDLNAAGPNSEEQQHLLAAGGPKAWAIKALAANGITDPRAVANWLPGLMTMGQRESGNNPRAVNGWDSNAAKGTPSKGWMQTIEPTFAAHWRPGTSRDIFDPVANAAAAIHYVMTRYHVSADGSDLMSKVQQANPYASPKGY</sequence>
<protein>
    <submittedName>
        <fullName evidence="3">DUF4226 domain-containing protein</fullName>
    </submittedName>
</protein>
<feature type="domain" description="Transglycosylase SLT" evidence="2">
    <location>
        <begin position="367"/>
        <end position="439"/>
    </location>
</feature>
<reference evidence="3 4" key="1">
    <citation type="submission" date="2019-09" db="EMBL/GenBank/DDBJ databases">
        <title>Report of infection by Mycobacterium simiae a patient suffering from pulmonary tuberculosis.</title>
        <authorList>
            <person name="Mohanty P.S."/>
            <person name="Bansal A.K."/>
            <person name="Singh H."/>
            <person name="Sharma S."/>
            <person name="Patil S.A."/>
            <person name="Upadhaya P."/>
            <person name="Singh P.K."/>
            <person name="Kumar D."/>
            <person name="Kumar S."/>
            <person name="Singh R.K."/>
            <person name="Chaudhary B."/>
        </authorList>
    </citation>
    <scope>NUCLEOTIDE SEQUENCE [LARGE SCALE GENOMIC DNA]</scope>
    <source>
        <strain evidence="3 4">JAL-560-SIM</strain>
    </source>
</reference>
<evidence type="ECO:0000313" key="4">
    <source>
        <dbReference type="Proteomes" id="UP000324701"/>
    </source>
</evidence>
<evidence type="ECO:0000259" key="2">
    <source>
        <dbReference type="Pfam" id="PF01464"/>
    </source>
</evidence>
<keyword evidence="4" id="KW-1185">Reference proteome</keyword>
<feature type="compositionally biased region" description="Polar residues" evidence="1">
    <location>
        <begin position="116"/>
        <end position="127"/>
    </location>
</feature>
<dbReference type="AlphaFoldDB" id="A0A5B1BPL1"/>
<feature type="region of interest" description="Disordered" evidence="1">
    <location>
        <begin position="1"/>
        <end position="136"/>
    </location>
</feature>
<dbReference type="Pfam" id="PF10774">
    <property type="entry name" value="DUF4226"/>
    <property type="match status" value="1"/>
</dbReference>
<dbReference type="Pfam" id="PF01464">
    <property type="entry name" value="SLT"/>
    <property type="match status" value="1"/>
</dbReference>